<name>A0AAD9JDR0_9ANNE</name>
<dbReference type="Proteomes" id="UP001208570">
    <property type="component" value="Unassembled WGS sequence"/>
</dbReference>
<dbReference type="AlphaFoldDB" id="A0AAD9JDR0"/>
<protein>
    <submittedName>
        <fullName evidence="1">Uncharacterized protein</fullName>
    </submittedName>
</protein>
<gene>
    <name evidence="1" type="ORF">LSH36_382g00010</name>
</gene>
<reference evidence="1" key="1">
    <citation type="journal article" date="2023" name="Mol. Biol. Evol.">
        <title>Third-Generation Sequencing Reveals the Adaptive Role of the Epigenome in Three Deep-Sea Polychaetes.</title>
        <authorList>
            <person name="Perez M."/>
            <person name="Aroh O."/>
            <person name="Sun Y."/>
            <person name="Lan Y."/>
            <person name="Juniper S.K."/>
            <person name="Young C.R."/>
            <person name="Angers B."/>
            <person name="Qian P.Y."/>
        </authorList>
    </citation>
    <scope>NUCLEOTIDE SEQUENCE</scope>
    <source>
        <strain evidence="1">P08H-3</strain>
    </source>
</reference>
<evidence type="ECO:0000313" key="2">
    <source>
        <dbReference type="Proteomes" id="UP001208570"/>
    </source>
</evidence>
<organism evidence="1 2">
    <name type="scientific">Paralvinella palmiformis</name>
    <dbReference type="NCBI Taxonomy" id="53620"/>
    <lineage>
        <taxon>Eukaryota</taxon>
        <taxon>Metazoa</taxon>
        <taxon>Spiralia</taxon>
        <taxon>Lophotrochozoa</taxon>
        <taxon>Annelida</taxon>
        <taxon>Polychaeta</taxon>
        <taxon>Sedentaria</taxon>
        <taxon>Canalipalpata</taxon>
        <taxon>Terebellida</taxon>
        <taxon>Terebelliformia</taxon>
        <taxon>Alvinellidae</taxon>
        <taxon>Paralvinella</taxon>
    </lineage>
</organism>
<keyword evidence="2" id="KW-1185">Reference proteome</keyword>
<accession>A0AAD9JDR0</accession>
<evidence type="ECO:0000313" key="1">
    <source>
        <dbReference type="EMBL" id="KAK2150917.1"/>
    </source>
</evidence>
<proteinExistence type="predicted"/>
<sequence>MNDSKTEMIIFSPPRVKIPNLCITVGTVVHQSADSVRNMGVILDKNLAMDVHIKRVYQLAYIQLRTIRTVQQVLSPDALERLVHTFVTGRLDYYNSILYGIPEASVKKHQLLQNSAARLASKTHKYQGNDITSGNHVGTHMDDIHQKAAQSPDVDATLDNVKRFETK</sequence>
<comment type="caution">
    <text evidence="1">The sequence shown here is derived from an EMBL/GenBank/DDBJ whole genome shotgun (WGS) entry which is preliminary data.</text>
</comment>
<dbReference type="EMBL" id="JAODUP010000382">
    <property type="protein sequence ID" value="KAK2150917.1"/>
    <property type="molecule type" value="Genomic_DNA"/>
</dbReference>